<name>A0ABY4VPI2_9BURK</name>
<evidence type="ECO:0000313" key="2">
    <source>
        <dbReference type="Proteomes" id="UP001056648"/>
    </source>
</evidence>
<evidence type="ECO:0000313" key="1">
    <source>
        <dbReference type="EMBL" id="USE78920.1"/>
    </source>
</evidence>
<organism evidence="1 2">
    <name type="scientific">Cupriavidus gilardii</name>
    <dbReference type="NCBI Taxonomy" id="82541"/>
    <lineage>
        <taxon>Bacteria</taxon>
        <taxon>Pseudomonadati</taxon>
        <taxon>Pseudomonadota</taxon>
        <taxon>Betaproteobacteria</taxon>
        <taxon>Burkholderiales</taxon>
        <taxon>Burkholderiaceae</taxon>
        <taxon>Cupriavidus</taxon>
    </lineage>
</organism>
<proteinExistence type="predicted"/>
<protein>
    <recommendedName>
        <fullName evidence="3">RepB family plasmid replication initiator protein</fullName>
    </recommendedName>
</protein>
<dbReference type="RefSeq" id="WP_252252657.1">
    <property type="nucleotide sequence ID" value="NZ_CP098736.1"/>
</dbReference>
<evidence type="ECO:0008006" key="3">
    <source>
        <dbReference type="Google" id="ProtNLM"/>
    </source>
</evidence>
<reference evidence="1" key="1">
    <citation type="submission" date="2022-06" db="EMBL/GenBank/DDBJ databases">
        <title>Complete genome sequence and characterization of Cupriavidus gilardii QJ1 isolated from contaminating cells.</title>
        <authorList>
            <person name="Qi J."/>
        </authorList>
    </citation>
    <scope>NUCLEOTIDE SEQUENCE</scope>
    <source>
        <strain evidence="1">QJ1</strain>
    </source>
</reference>
<gene>
    <name evidence="1" type="ORF">NDR89_19995</name>
</gene>
<accession>A0ABY4VPI2</accession>
<dbReference type="EMBL" id="CP098736">
    <property type="protein sequence ID" value="USE78920.1"/>
    <property type="molecule type" value="Genomic_DNA"/>
</dbReference>
<keyword evidence="2" id="KW-1185">Reference proteome</keyword>
<dbReference type="Proteomes" id="UP001056648">
    <property type="component" value="Chromosome 2"/>
</dbReference>
<sequence length="219" mass="24581">MRNAVFADTRQALYVAHMVMALPPRQGSPFRTSLIRMLEGAPRLSATQSDWLEQLRGQPGDSTVNFSGLTSDEVRGQCAMVVSTVDSKLPAPERAVIRARFVPAEYEEMVRGDKYSRRFFYSRERVEAIGYLGDWLAPTVTAVSRDALDFLVAKVFANHQKLVISYRHLADQFGGNHMTYARAFATVRDRMRELEAVAVDRLTPYFEASGLIERAEAAA</sequence>